<name>A0A371IFN6_MUCPR</name>
<feature type="non-terminal residue" evidence="3">
    <location>
        <position position="1"/>
    </location>
</feature>
<dbReference type="InterPro" id="IPR056647">
    <property type="entry name" value="DUF7745"/>
</dbReference>
<dbReference type="Pfam" id="PF24924">
    <property type="entry name" value="DUF7745"/>
    <property type="match status" value="1"/>
</dbReference>
<dbReference type="EMBL" id="QJKJ01000182">
    <property type="protein sequence ID" value="RDY13869.1"/>
    <property type="molecule type" value="Genomic_DNA"/>
</dbReference>
<dbReference type="PANTHER" id="PTHR48154">
    <property type="entry name" value="PROTEIN, PUTATIVE-RELATED"/>
    <property type="match status" value="1"/>
</dbReference>
<keyword evidence="4" id="KW-1185">Reference proteome</keyword>
<feature type="compositionally biased region" description="Basic and acidic residues" evidence="1">
    <location>
        <begin position="136"/>
        <end position="148"/>
    </location>
</feature>
<reference evidence="3" key="1">
    <citation type="submission" date="2018-05" db="EMBL/GenBank/DDBJ databases">
        <title>Draft genome of Mucuna pruriens seed.</title>
        <authorList>
            <person name="Nnadi N.E."/>
            <person name="Vos R."/>
            <person name="Hasami M.H."/>
            <person name="Devisetty U.K."/>
            <person name="Aguiy J.C."/>
        </authorList>
    </citation>
    <scope>NUCLEOTIDE SEQUENCE [LARGE SCALE GENOMIC DNA]</scope>
    <source>
        <strain evidence="3">JCA_2017</strain>
    </source>
</reference>
<evidence type="ECO:0000313" key="3">
    <source>
        <dbReference type="EMBL" id="RDY13869.1"/>
    </source>
</evidence>
<sequence>MHSINILIVNHFKHGRKYPSLCLKVTTRPNRDPNIQSLRRWGEQLKGQWRRAFEKKYGNLLVPVNIEVQPAALSVLTQYYDPPLRCFTFCGFQLAPTLEEYERMIEYPMINLHPTSLGGITPLGLRWPDYSRNIKAEEKSEQSGRDPRSGLGRETSTASRGRRLTDLCGRVWTLGLWHNALSSNRTLCRFGRHRFLSRETRPGRTPYGGSLGQHLLYFGLL</sequence>
<feature type="domain" description="DUF7745" evidence="2">
    <location>
        <begin position="38"/>
        <end position="114"/>
    </location>
</feature>
<evidence type="ECO:0000256" key="1">
    <source>
        <dbReference type="SAM" id="MobiDB-lite"/>
    </source>
</evidence>
<gene>
    <name evidence="3" type="ORF">CR513_01152</name>
</gene>
<proteinExistence type="predicted"/>
<dbReference type="PANTHER" id="PTHR48154:SF1">
    <property type="entry name" value="PROTEIN, PUTATIVE-RELATED"/>
    <property type="match status" value="1"/>
</dbReference>
<dbReference type="Proteomes" id="UP000257109">
    <property type="component" value="Unassembled WGS sequence"/>
</dbReference>
<accession>A0A371IFN6</accession>
<dbReference type="AlphaFoldDB" id="A0A371IFN6"/>
<organism evidence="3 4">
    <name type="scientific">Mucuna pruriens</name>
    <name type="common">Velvet bean</name>
    <name type="synonym">Dolichos pruriens</name>
    <dbReference type="NCBI Taxonomy" id="157652"/>
    <lineage>
        <taxon>Eukaryota</taxon>
        <taxon>Viridiplantae</taxon>
        <taxon>Streptophyta</taxon>
        <taxon>Embryophyta</taxon>
        <taxon>Tracheophyta</taxon>
        <taxon>Spermatophyta</taxon>
        <taxon>Magnoliopsida</taxon>
        <taxon>eudicotyledons</taxon>
        <taxon>Gunneridae</taxon>
        <taxon>Pentapetalae</taxon>
        <taxon>rosids</taxon>
        <taxon>fabids</taxon>
        <taxon>Fabales</taxon>
        <taxon>Fabaceae</taxon>
        <taxon>Papilionoideae</taxon>
        <taxon>50 kb inversion clade</taxon>
        <taxon>NPAAA clade</taxon>
        <taxon>indigoferoid/millettioid clade</taxon>
        <taxon>Phaseoleae</taxon>
        <taxon>Mucuna</taxon>
    </lineage>
</organism>
<evidence type="ECO:0000313" key="4">
    <source>
        <dbReference type="Proteomes" id="UP000257109"/>
    </source>
</evidence>
<comment type="caution">
    <text evidence="3">The sequence shown here is derived from an EMBL/GenBank/DDBJ whole genome shotgun (WGS) entry which is preliminary data.</text>
</comment>
<evidence type="ECO:0000259" key="2">
    <source>
        <dbReference type="Pfam" id="PF24924"/>
    </source>
</evidence>
<protein>
    <recommendedName>
        <fullName evidence="2">DUF7745 domain-containing protein</fullName>
    </recommendedName>
</protein>
<feature type="region of interest" description="Disordered" evidence="1">
    <location>
        <begin position="136"/>
        <end position="158"/>
    </location>
</feature>